<name>A0A383C8N9_9ZZZZ</name>
<protein>
    <submittedName>
        <fullName evidence="1">Uncharacterized protein</fullName>
    </submittedName>
</protein>
<sequence>MMQAAGQRNPSEIFLEICKTVDGPVSAEVIAIE</sequence>
<organism evidence="1">
    <name type="scientific">marine metagenome</name>
    <dbReference type="NCBI Taxonomy" id="408172"/>
    <lineage>
        <taxon>unclassified sequences</taxon>
        <taxon>metagenomes</taxon>
        <taxon>ecological metagenomes</taxon>
    </lineage>
</organism>
<dbReference type="AlphaFoldDB" id="A0A383C8N9"/>
<dbReference type="EMBL" id="UINC01206765">
    <property type="protein sequence ID" value="SVE28544.1"/>
    <property type="molecule type" value="Genomic_DNA"/>
</dbReference>
<reference evidence="1" key="1">
    <citation type="submission" date="2018-05" db="EMBL/GenBank/DDBJ databases">
        <authorList>
            <person name="Lanie J.A."/>
            <person name="Ng W.-L."/>
            <person name="Kazmierczak K.M."/>
            <person name="Andrzejewski T.M."/>
            <person name="Davidsen T.M."/>
            <person name="Wayne K.J."/>
            <person name="Tettelin H."/>
            <person name="Glass J.I."/>
            <person name="Rusch D."/>
            <person name="Podicherti R."/>
            <person name="Tsui H.-C.T."/>
            <person name="Winkler M.E."/>
        </authorList>
    </citation>
    <scope>NUCLEOTIDE SEQUENCE</scope>
</reference>
<evidence type="ECO:0000313" key="1">
    <source>
        <dbReference type="EMBL" id="SVE28544.1"/>
    </source>
</evidence>
<feature type="non-terminal residue" evidence="1">
    <location>
        <position position="33"/>
    </location>
</feature>
<proteinExistence type="predicted"/>
<gene>
    <name evidence="1" type="ORF">METZ01_LOCUS481398</name>
</gene>
<accession>A0A383C8N9</accession>